<gene>
    <name evidence="2" type="ORF">RSOLAG1IB_12652</name>
</gene>
<dbReference type="InterPro" id="IPR005162">
    <property type="entry name" value="Retrotrans_gag_dom"/>
</dbReference>
<feature type="domain" description="Retrotransposon gag" evidence="1">
    <location>
        <begin position="2"/>
        <end position="87"/>
    </location>
</feature>
<evidence type="ECO:0000313" key="3">
    <source>
        <dbReference type="Proteomes" id="UP000059188"/>
    </source>
</evidence>
<dbReference type="STRING" id="1108050.A0A0B7FZL1"/>
<proteinExistence type="predicted"/>
<accession>A0A0B7FZL1</accession>
<organism evidence="2 3">
    <name type="scientific">Thanatephorus cucumeris (strain AG1-IB / isolate 7/3/14)</name>
    <name type="common">Lettuce bottom rot fungus</name>
    <name type="synonym">Rhizoctonia solani</name>
    <dbReference type="NCBI Taxonomy" id="1108050"/>
    <lineage>
        <taxon>Eukaryota</taxon>
        <taxon>Fungi</taxon>
        <taxon>Dikarya</taxon>
        <taxon>Basidiomycota</taxon>
        <taxon>Agaricomycotina</taxon>
        <taxon>Agaricomycetes</taxon>
        <taxon>Cantharellales</taxon>
        <taxon>Ceratobasidiaceae</taxon>
        <taxon>Rhizoctonia</taxon>
        <taxon>Rhizoctonia solani AG-1</taxon>
    </lineage>
</organism>
<evidence type="ECO:0000259" key="1">
    <source>
        <dbReference type="Pfam" id="PF03732"/>
    </source>
</evidence>
<dbReference type="Pfam" id="PF03732">
    <property type="entry name" value="Retrotrans_gag"/>
    <property type="match status" value="1"/>
</dbReference>
<evidence type="ECO:0000313" key="2">
    <source>
        <dbReference type="EMBL" id="CEL63396.1"/>
    </source>
</evidence>
<dbReference type="EMBL" id="LN679902">
    <property type="protein sequence ID" value="CEL63396.1"/>
    <property type="molecule type" value="Genomic_DNA"/>
</dbReference>
<dbReference type="AlphaFoldDB" id="A0A0B7FZL1"/>
<dbReference type="Proteomes" id="UP000059188">
    <property type="component" value="Unassembled WGS sequence"/>
</dbReference>
<keyword evidence="3" id="KW-1185">Reference proteome</keyword>
<name>A0A0B7FZL1_THACB</name>
<sequence length="87" mass="9663">MEGTALAWALPHLANIGTDKATIRTVNDFDKAFKQAFFDPDEQRAAKQKITTLTQTTTAAAYATEFCTLLMSLDWNDAALRAQFYKG</sequence>
<reference evidence="2 3" key="1">
    <citation type="submission" date="2014-11" db="EMBL/GenBank/DDBJ databases">
        <authorList>
            <person name="Wibberg Daniel"/>
        </authorList>
    </citation>
    <scope>NUCLEOTIDE SEQUENCE [LARGE SCALE GENOMIC DNA]</scope>
    <source>
        <strain evidence="2">Rhizoctonia solani AG1-IB 7/3/14</strain>
    </source>
</reference>
<protein>
    <recommendedName>
        <fullName evidence="1">Retrotransposon gag domain-containing protein</fullName>
    </recommendedName>
</protein>